<feature type="transmembrane region" description="Helical" evidence="7">
    <location>
        <begin position="361"/>
        <end position="386"/>
    </location>
</feature>
<dbReference type="Gene3D" id="1.10.510.10">
    <property type="entry name" value="Transferase(Phosphotransferase) domain 1"/>
    <property type="match status" value="1"/>
</dbReference>
<dbReference type="CDD" id="cd13999">
    <property type="entry name" value="STKc_MAP3K-like"/>
    <property type="match status" value="1"/>
</dbReference>
<evidence type="ECO:0000256" key="4">
    <source>
        <dbReference type="ARBA" id="ARBA00022777"/>
    </source>
</evidence>
<dbReference type="InterPro" id="IPR013783">
    <property type="entry name" value="Ig-like_fold"/>
</dbReference>
<dbReference type="InterPro" id="IPR011009">
    <property type="entry name" value="Kinase-like_dom_sf"/>
</dbReference>
<evidence type="ECO:0000259" key="8">
    <source>
        <dbReference type="PROSITE" id="PS50011"/>
    </source>
</evidence>
<comment type="caution">
    <text evidence="9">The sequence shown here is derived from an EMBL/GenBank/DDBJ whole genome shotgun (WGS) entry which is preliminary data.</text>
</comment>
<evidence type="ECO:0000313" key="10">
    <source>
        <dbReference type="Proteomes" id="UP000078387"/>
    </source>
</evidence>
<dbReference type="InterPro" id="IPR014756">
    <property type="entry name" value="Ig_E-set"/>
</dbReference>
<dbReference type="VEuPathDB" id="AmoebaDB:EHI_065500"/>
<evidence type="ECO:0000256" key="5">
    <source>
        <dbReference type="ARBA" id="ARBA00022840"/>
    </source>
</evidence>
<dbReference type="InterPro" id="IPR051681">
    <property type="entry name" value="Ser/Thr_Kinases-Pseudokinases"/>
</dbReference>
<proteinExistence type="predicted"/>
<dbReference type="CDD" id="cd00603">
    <property type="entry name" value="IPT_PCSR"/>
    <property type="match status" value="1"/>
</dbReference>
<evidence type="ECO:0000313" key="9">
    <source>
        <dbReference type="EMBL" id="GAT94439.1"/>
    </source>
</evidence>
<evidence type="ECO:0000256" key="6">
    <source>
        <dbReference type="PROSITE-ProRule" id="PRU10141"/>
    </source>
</evidence>
<evidence type="ECO:0000256" key="2">
    <source>
        <dbReference type="ARBA" id="ARBA00022679"/>
    </source>
</evidence>
<dbReference type="OMA" id="ISTMHEA"/>
<dbReference type="SUPFAM" id="SSF56112">
    <property type="entry name" value="Protein kinase-like (PK-like)"/>
    <property type="match status" value="1"/>
</dbReference>
<dbReference type="InterPro" id="IPR002909">
    <property type="entry name" value="IPT_dom"/>
</dbReference>
<dbReference type="InterPro" id="IPR017441">
    <property type="entry name" value="Protein_kinase_ATP_BS"/>
</dbReference>
<keyword evidence="7" id="KW-0812">Transmembrane</keyword>
<dbReference type="PROSITE" id="PS50011">
    <property type="entry name" value="PROTEIN_KINASE_DOM"/>
    <property type="match status" value="1"/>
</dbReference>
<dbReference type="VEuPathDB" id="AmoebaDB:EHI5A_131530"/>
<gene>
    <name evidence="9" type="ORF">CL6EHI_065500</name>
</gene>
<evidence type="ECO:0000256" key="3">
    <source>
        <dbReference type="ARBA" id="ARBA00022741"/>
    </source>
</evidence>
<dbReference type="SMART" id="SM00220">
    <property type="entry name" value="S_TKc"/>
    <property type="match status" value="1"/>
</dbReference>
<dbReference type="Pfam" id="PF01833">
    <property type="entry name" value="TIG"/>
    <property type="match status" value="1"/>
</dbReference>
<dbReference type="InterPro" id="IPR008271">
    <property type="entry name" value="Ser/Thr_kinase_AS"/>
</dbReference>
<organism evidence="9 10">
    <name type="scientific">Entamoeba histolytica</name>
    <dbReference type="NCBI Taxonomy" id="5759"/>
    <lineage>
        <taxon>Eukaryota</taxon>
        <taxon>Amoebozoa</taxon>
        <taxon>Evosea</taxon>
        <taxon>Archamoebae</taxon>
        <taxon>Mastigamoebida</taxon>
        <taxon>Entamoebidae</taxon>
        <taxon>Entamoeba</taxon>
    </lineage>
</organism>
<dbReference type="SUPFAM" id="SSF81296">
    <property type="entry name" value="E set domains"/>
    <property type="match status" value="1"/>
</dbReference>
<dbReference type="Proteomes" id="UP000078387">
    <property type="component" value="Unassembled WGS sequence"/>
</dbReference>
<dbReference type="FunFam" id="3.30.200.20:FF:000180">
    <property type="entry name" value="serine/threonine-protein kinase STY46-like"/>
    <property type="match status" value="1"/>
</dbReference>
<dbReference type="PROSITE" id="PS00108">
    <property type="entry name" value="PROTEIN_KINASE_ST"/>
    <property type="match status" value="1"/>
</dbReference>
<keyword evidence="7" id="KW-1133">Transmembrane helix</keyword>
<feature type="binding site" evidence="6">
    <location>
        <position position="431"/>
    </location>
    <ligand>
        <name>ATP</name>
        <dbReference type="ChEBI" id="CHEBI:30616"/>
    </ligand>
</feature>
<protein>
    <submittedName>
        <fullName evidence="9">Tyrosin kinase putative</fullName>
    </submittedName>
</protein>
<dbReference type="AlphaFoldDB" id="A0A5K1UR25"/>
<keyword evidence="3 6" id="KW-0547">Nucleotide-binding</keyword>
<evidence type="ECO:0000256" key="1">
    <source>
        <dbReference type="ARBA" id="ARBA00022527"/>
    </source>
</evidence>
<dbReference type="GO" id="GO:0004674">
    <property type="term" value="F:protein serine/threonine kinase activity"/>
    <property type="evidence" value="ECO:0007669"/>
    <property type="project" value="UniProtKB-KW"/>
</dbReference>
<dbReference type="PANTHER" id="PTHR44329:SF298">
    <property type="entry name" value="MIXED LINEAGE KINASE DOMAIN-LIKE PROTEIN"/>
    <property type="match status" value="1"/>
</dbReference>
<dbReference type="Pfam" id="PF07714">
    <property type="entry name" value="PK_Tyr_Ser-Thr"/>
    <property type="match status" value="1"/>
</dbReference>
<dbReference type="VEuPathDB" id="AmoebaDB:EHI8A_192870"/>
<keyword evidence="1" id="KW-0723">Serine/threonine-protein kinase</keyword>
<dbReference type="GO" id="GO:0005524">
    <property type="term" value="F:ATP binding"/>
    <property type="evidence" value="ECO:0007669"/>
    <property type="project" value="UniProtKB-UniRule"/>
</dbReference>
<dbReference type="Gene3D" id="2.60.40.10">
    <property type="entry name" value="Immunoglobulins"/>
    <property type="match status" value="1"/>
</dbReference>
<dbReference type="InterPro" id="IPR000719">
    <property type="entry name" value="Prot_kinase_dom"/>
</dbReference>
<keyword evidence="4 9" id="KW-0418">Kinase</keyword>
<reference evidence="9 10" key="1">
    <citation type="submission" date="2016-05" db="EMBL/GenBank/DDBJ databases">
        <title>First whole genome sequencing of Entamoeba histolytica HM1:IMSS-clone-6.</title>
        <authorList>
            <person name="Mukherjee Avik.K."/>
            <person name="Izumyama S."/>
            <person name="Nakada-Tsukui K."/>
            <person name="Nozaki T."/>
        </authorList>
    </citation>
    <scope>NUCLEOTIDE SEQUENCE [LARGE SCALE GENOMIC DNA]</scope>
    <source>
        <strain evidence="9 10">HM1:IMSS clone 6</strain>
    </source>
</reference>
<keyword evidence="7" id="KW-0472">Membrane</keyword>
<keyword evidence="2" id="KW-0808">Transferase</keyword>
<dbReference type="PROSITE" id="PS00107">
    <property type="entry name" value="PROTEIN_KINASE_ATP"/>
    <property type="match status" value="1"/>
</dbReference>
<sequence length="671" mass="76842">MKLLVYVSLIIFSFGIVVNKTKKIKLYSKTKQNTCQKEQCSIPYISQTSFDCSNEASASGLLSKGEFTIDDLIEAMYFYGTTIDLVGSLNKDAFSPPSFIVVKVNNKPVRFGVINEDYLKCRSEECCMRRYSESTTDSIVRRGKNIFSIESQSNVICISSIEIKFNYGIQLPDIITLTPSCGPIEGNTTIQVFGNNFQEEGKQYYCWFGNEKSKFDVINSTFGNCLSPNINKIHSYQFHVGYEDDGNIKSNVEFEYYNCSIMKAENQNYQEKQIIMVNGNGFIDTKSIYCKLEETNYSKLSPIILKAEYIDQNTIICQINNMDEIKNKKYFLSISLNNVDYIKYNTSVLIKPEVQYYSIEWIIILIILTITIIILLSIVTVGVLFIKKQSQQESVDQTISTKEIVCDKIIGRGSFGDVWSASWKGQEIAVKLIPIERVEKKNIEEVTKEVKLMKSLRHPCILQFFGSGMDNNFMLIAMELMQNGTVREILNNSCINLTIENKLRMLKDTASGMFYLHHCKPPILHRDLKTNNLLVNDNWCVKVSDFGLSTPLLGKEINTTNLCGTLAWIAPEILQNKPFGIKSDVYSFGIVMWEILTRKRPYSKLTPYQIMLSVSQKGSRPKIPKKLATNEINKKYIELMERCWDELPESRPLFDEIIDILTDLIEMTKFC</sequence>
<dbReference type="PANTHER" id="PTHR44329">
    <property type="entry name" value="SERINE/THREONINE-PROTEIN KINASE TNNI3K-RELATED"/>
    <property type="match status" value="1"/>
</dbReference>
<feature type="domain" description="Protein kinase" evidence="8">
    <location>
        <begin position="404"/>
        <end position="665"/>
    </location>
</feature>
<dbReference type="VEuPathDB" id="AmoebaDB:KM1_156880"/>
<dbReference type="InterPro" id="IPR001245">
    <property type="entry name" value="Ser-Thr/Tyr_kinase_cat_dom"/>
</dbReference>
<dbReference type="EMBL" id="BDEQ01000001">
    <property type="protein sequence ID" value="GAT94439.1"/>
    <property type="molecule type" value="Genomic_DNA"/>
</dbReference>
<accession>A0A5K1UR25</accession>
<keyword evidence="5 6" id="KW-0067">ATP-binding</keyword>
<dbReference type="VEuPathDB" id="AmoebaDB:EHI7A_085620"/>
<name>A0A5K1UR25_ENTHI</name>
<evidence type="ECO:0000256" key="7">
    <source>
        <dbReference type="SAM" id="Phobius"/>
    </source>
</evidence>